<protein>
    <submittedName>
        <fullName evidence="7">RNA polymerase sigma factor</fullName>
    </submittedName>
</protein>
<accession>A0A918P169</accession>
<gene>
    <name evidence="7" type="ORF">GCM10011289_11010</name>
</gene>
<dbReference type="RefSeq" id="WP_189532068.1">
    <property type="nucleotide sequence ID" value="NZ_BMYX01000004.1"/>
</dbReference>
<dbReference type="AlphaFoldDB" id="A0A918P169"/>
<dbReference type="InterPro" id="IPR013324">
    <property type="entry name" value="RNA_pol_sigma_r3/r4-like"/>
</dbReference>
<dbReference type="InterPro" id="IPR007627">
    <property type="entry name" value="RNA_pol_sigma70_r2"/>
</dbReference>
<dbReference type="InterPro" id="IPR014284">
    <property type="entry name" value="RNA_pol_sigma-70_dom"/>
</dbReference>
<dbReference type="SUPFAM" id="SSF88659">
    <property type="entry name" value="Sigma3 and sigma4 domains of RNA polymerase sigma factors"/>
    <property type="match status" value="1"/>
</dbReference>
<dbReference type="PANTHER" id="PTHR43133:SF63">
    <property type="entry name" value="RNA POLYMERASE SIGMA FACTOR FECI-RELATED"/>
    <property type="match status" value="1"/>
</dbReference>
<feature type="domain" description="RNA polymerase sigma factor 70 region 4 type 2" evidence="6">
    <location>
        <begin position="123"/>
        <end position="165"/>
    </location>
</feature>
<name>A0A918P169_9NEIS</name>
<feature type="domain" description="RNA polymerase sigma-70 region 2" evidence="5">
    <location>
        <begin position="21"/>
        <end position="87"/>
    </location>
</feature>
<evidence type="ECO:0000256" key="3">
    <source>
        <dbReference type="ARBA" id="ARBA00023082"/>
    </source>
</evidence>
<sequence length="178" mass="19865">MPKGCALSPAEGDLQQRILTLYSEHHGWLSGWLRRKMGCAHYAADLAHDTFVRIMSARPELAEIREPRAYLTTTAQRLLIDRSRRQAVEDACLTEWALSAAHGSAPSPEEFLQMADTLDMLCRALELVSHKAREAFIQHFLEGEPQAVVAERLGVSTRTVRTYLVDVLIHCNPGSEAA</sequence>
<dbReference type="SUPFAM" id="SSF88946">
    <property type="entry name" value="Sigma2 domain of RNA polymerase sigma factors"/>
    <property type="match status" value="1"/>
</dbReference>
<dbReference type="InterPro" id="IPR039425">
    <property type="entry name" value="RNA_pol_sigma-70-like"/>
</dbReference>
<keyword evidence="8" id="KW-1185">Reference proteome</keyword>
<dbReference type="PANTHER" id="PTHR43133">
    <property type="entry name" value="RNA POLYMERASE ECF-TYPE SIGMA FACTO"/>
    <property type="match status" value="1"/>
</dbReference>
<evidence type="ECO:0000256" key="4">
    <source>
        <dbReference type="ARBA" id="ARBA00023163"/>
    </source>
</evidence>
<dbReference type="InterPro" id="IPR036388">
    <property type="entry name" value="WH-like_DNA-bd_sf"/>
</dbReference>
<evidence type="ECO:0000259" key="5">
    <source>
        <dbReference type="Pfam" id="PF04542"/>
    </source>
</evidence>
<evidence type="ECO:0000313" key="8">
    <source>
        <dbReference type="Proteomes" id="UP000645257"/>
    </source>
</evidence>
<dbReference type="GO" id="GO:0006352">
    <property type="term" value="P:DNA-templated transcription initiation"/>
    <property type="evidence" value="ECO:0007669"/>
    <property type="project" value="InterPro"/>
</dbReference>
<comment type="similarity">
    <text evidence="1">Belongs to the sigma-70 factor family. ECF subfamily.</text>
</comment>
<evidence type="ECO:0000256" key="1">
    <source>
        <dbReference type="ARBA" id="ARBA00010641"/>
    </source>
</evidence>
<keyword evidence="2" id="KW-0805">Transcription regulation</keyword>
<dbReference type="Pfam" id="PF04542">
    <property type="entry name" value="Sigma70_r2"/>
    <property type="match status" value="1"/>
</dbReference>
<reference evidence="7" key="2">
    <citation type="submission" date="2020-09" db="EMBL/GenBank/DDBJ databases">
        <authorList>
            <person name="Sun Q."/>
            <person name="Kim S."/>
        </authorList>
    </citation>
    <scope>NUCLEOTIDE SEQUENCE</scope>
    <source>
        <strain evidence="7">KCTC 32182</strain>
    </source>
</reference>
<keyword evidence="3" id="KW-0731">Sigma factor</keyword>
<proteinExistence type="inferred from homology"/>
<reference evidence="7" key="1">
    <citation type="journal article" date="2014" name="Int. J. Syst. Evol. Microbiol.">
        <title>Complete genome sequence of Corynebacterium casei LMG S-19264T (=DSM 44701T), isolated from a smear-ripened cheese.</title>
        <authorList>
            <consortium name="US DOE Joint Genome Institute (JGI-PGF)"/>
            <person name="Walter F."/>
            <person name="Albersmeier A."/>
            <person name="Kalinowski J."/>
            <person name="Ruckert C."/>
        </authorList>
    </citation>
    <scope>NUCLEOTIDE SEQUENCE</scope>
    <source>
        <strain evidence="7">KCTC 32182</strain>
    </source>
</reference>
<evidence type="ECO:0000313" key="7">
    <source>
        <dbReference type="EMBL" id="GGY09916.1"/>
    </source>
</evidence>
<dbReference type="Proteomes" id="UP000645257">
    <property type="component" value="Unassembled WGS sequence"/>
</dbReference>
<evidence type="ECO:0000259" key="6">
    <source>
        <dbReference type="Pfam" id="PF08281"/>
    </source>
</evidence>
<dbReference type="Gene3D" id="1.10.10.10">
    <property type="entry name" value="Winged helix-like DNA-binding domain superfamily/Winged helix DNA-binding domain"/>
    <property type="match status" value="1"/>
</dbReference>
<organism evidence="7 8">
    <name type="scientific">Paludibacterium paludis</name>
    <dbReference type="NCBI Taxonomy" id="1225769"/>
    <lineage>
        <taxon>Bacteria</taxon>
        <taxon>Pseudomonadati</taxon>
        <taxon>Pseudomonadota</taxon>
        <taxon>Betaproteobacteria</taxon>
        <taxon>Neisseriales</taxon>
        <taxon>Chromobacteriaceae</taxon>
        <taxon>Paludibacterium</taxon>
    </lineage>
</organism>
<dbReference type="Pfam" id="PF08281">
    <property type="entry name" value="Sigma70_r4_2"/>
    <property type="match status" value="1"/>
</dbReference>
<dbReference type="GO" id="GO:0003677">
    <property type="term" value="F:DNA binding"/>
    <property type="evidence" value="ECO:0007669"/>
    <property type="project" value="InterPro"/>
</dbReference>
<comment type="caution">
    <text evidence="7">The sequence shown here is derived from an EMBL/GenBank/DDBJ whole genome shotgun (WGS) entry which is preliminary data.</text>
</comment>
<dbReference type="EMBL" id="BMYX01000004">
    <property type="protein sequence ID" value="GGY09916.1"/>
    <property type="molecule type" value="Genomic_DNA"/>
</dbReference>
<dbReference type="GO" id="GO:0016987">
    <property type="term" value="F:sigma factor activity"/>
    <property type="evidence" value="ECO:0007669"/>
    <property type="project" value="UniProtKB-KW"/>
</dbReference>
<dbReference type="InterPro" id="IPR013325">
    <property type="entry name" value="RNA_pol_sigma_r2"/>
</dbReference>
<dbReference type="NCBIfam" id="TIGR02937">
    <property type="entry name" value="sigma70-ECF"/>
    <property type="match status" value="1"/>
</dbReference>
<evidence type="ECO:0000256" key="2">
    <source>
        <dbReference type="ARBA" id="ARBA00023015"/>
    </source>
</evidence>
<dbReference type="Gene3D" id="1.10.1740.10">
    <property type="match status" value="1"/>
</dbReference>
<dbReference type="InterPro" id="IPR013249">
    <property type="entry name" value="RNA_pol_sigma70_r4_t2"/>
</dbReference>
<keyword evidence="4" id="KW-0804">Transcription</keyword>